<dbReference type="Pfam" id="PF05096">
    <property type="entry name" value="Glu_cyclase_2"/>
    <property type="match status" value="1"/>
</dbReference>
<gene>
    <name evidence="1" type="ORF">EG240_09290</name>
</gene>
<evidence type="ECO:0000313" key="1">
    <source>
        <dbReference type="EMBL" id="RRJ90290.1"/>
    </source>
</evidence>
<dbReference type="InterPro" id="IPR015943">
    <property type="entry name" value="WD40/YVTN_repeat-like_dom_sf"/>
</dbReference>
<sequence length="355" mass="39843">MKKHNILALFTLGLIFTACNDDKKNTFSINSSTLKQTYHTNETLPLEIDNPNNTVIDSVVYFSNDLKIGSTKGKLPFNYSLSKEKFGTKTIKAIVYSQGQESESTIKVNIYSNVAPQILSYTVLNTYPHDIKAYTQGLEFYGDILIESTGNGEGVGTRKKGKSSVRKVNPQTGEVLKINELPDSIFGEGATILNNKLFQLTYLNNEAYVYNLETLEKEQTIPYFKKMEGWGLTNDGTNLYMTDGSDRIYIVNPETFEMIDYIVVSTPNGTVPSINELEWVNGKIFANFYGQEAIAVINPTNGIIEAVIDLSTLRNNVTKHADLDVLNGIAYNKKTDTYFVTGKNWDKMFEIKINK</sequence>
<dbReference type="SUPFAM" id="SSF50969">
    <property type="entry name" value="YVTN repeat-like/Quinoprotein amine dehydrogenase"/>
    <property type="match status" value="1"/>
</dbReference>
<dbReference type="InterPro" id="IPR011044">
    <property type="entry name" value="Quino_amine_DH_bsu"/>
</dbReference>
<dbReference type="PANTHER" id="PTHR31270">
    <property type="entry name" value="GLUTAMINYL-PEPTIDE CYCLOTRANSFERASE"/>
    <property type="match status" value="1"/>
</dbReference>
<name>A0A3P3W5M6_9FLAO</name>
<dbReference type="AlphaFoldDB" id="A0A3P3W5M6"/>
<dbReference type="RefSeq" id="WP_125019118.1">
    <property type="nucleotide sequence ID" value="NZ_RQVQ01000018.1"/>
</dbReference>
<dbReference type="InterPro" id="IPR013783">
    <property type="entry name" value="Ig-like_fold"/>
</dbReference>
<comment type="caution">
    <text evidence="1">The sequence shown here is derived from an EMBL/GenBank/DDBJ whole genome shotgun (WGS) entry which is preliminary data.</text>
</comment>
<dbReference type="OrthoDB" id="9783700at2"/>
<protein>
    <submittedName>
        <fullName evidence="1">Glutaminyl-peptide cyclotransferase</fullName>
    </submittedName>
</protein>
<evidence type="ECO:0000313" key="2">
    <source>
        <dbReference type="Proteomes" id="UP000275719"/>
    </source>
</evidence>
<dbReference type="Proteomes" id="UP000275719">
    <property type="component" value="Unassembled WGS sequence"/>
</dbReference>
<keyword evidence="1" id="KW-0808">Transferase</keyword>
<dbReference type="InterPro" id="IPR007788">
    <property type="entry name" value="QCT"/>
</dbReference>
<dbReference type="Gene3D" id="2.60.40.10">
    <property type="entry name" value="Immunoglobulins"/>
    <property type="match status" value="1"/>
</dbReference>
<keyword evidence="2" id="KW-1185">Reference proteome</keyword>
<proteinExistence type="predicted"/>
<accession>A0A3P3W5M6</accession>
<dbReference type="EMBL" id="RQVQ01000018">
    <property type="protein sequence ID" value="RRJ90290.1"/>
    <property type="molecule type" value="Genomic_DNA"/>
</dbReference>
<dbReference type="Gene3D" id="2.130.10.10">
    <property type="entry name" value="YVTN repeat-like/Quinoprotein amine dehydrogenase"/>
    <property type="match status" value="1"/>
</dbReference>
<reference evidence="1 2" key="1">
    <citation type="submission" date="2018-11" db="EMBL/GenBank/DDBJ databases">
        <title>Flavobacterium sp. nov., YIM 102701-2 draft genome.</title>
        <authorList>
            <person name="Li G."/>
            <person name="Jiang Y."/>
        </authorList>
    </citation>
    <scope>NUCLEOTIDE SEQUENCE [LARGE SCALE GENOMIC DNA]</scope>
    <source>
        <strain evidence="1 2">YIM 102701-2</strain>
    </source>
</reference>
<organism evidence="1 2">
    <name type="scientific">Paenimyroides tangerinum</name>
    <dbReference type="NCBI Taxonomy" id="2488728"/>
    <lineage>
        <taxon>Bacteria</taxon>
        <taxon>Pseudomonadati</taxon>
        <taxon>Bacteroidota</taxon>
        <taxon>Flavobacteriia</taxon>
        <taxon>Flavobacteriales</taxon>
        <taxon>Flavobacteriaceae</taxon>
        <taxon>Paenimyroides</taxon>
    </lineage>
</organism>
<dbReference type="GO" id="GO:0016603">
    <property type="term" value="F:glutaminyl-peptide cyclotransferase activity"/>
    <property type="evidence" value="ECO:0007669"/>
    <property type="project" value="InterPro"/>
</dbReference>
<dbReference type="PROSITE" id="PS51257">
    <property type="entry name" value="PROKAR_LIPOPROTEIN"/>
    <property type="match status" value="1"/>
</dbReference>
<dbReference type="PANTHER" id="PTHR31270:SF1">
    <property type="entry name" value="GLUTAMINYL-PEPTIDE CYCLOTRANSFERASE"/>
    <property type="match status" value="1"/>
</dbReference>